<dbReference type="SUPFAM" id="SSF82185">
    <property type="entry name" value="Histone H3 K4-specific methyltransferase SET7/9 N-terminal domain"/>
    <property type="match status" value="4"/>
</dbReference>
<protein>
    <recommendedName>
        <fullName evidence="3">MORN variant repeat-containing protein</fullName>
    </recommendedName>
</protein>
<organism evidence="1 2">
    <name type="scientific">Fluviicola taffensis (strain DSM 16823 / NCIMB 13979 / RW262)</name>
    <dbReference type="NCBI Taxonomy" id="755732"/>
    <lineage>
        <taxon>Bacteria</taxon>
        <taxon>Pseudomonadati</taxon>
        <taxon>Bacteroidota</taxon>
        <taxon>Flavobacteriia</taxon>
        <taxon>Flavobacteriales</taxon>
        <taxon>Crocinitomicaceae</taxon>
        <taxon>Fluviicola</taxon>
    </lineage>
</organism>
<sequence length="750" mass="86955">MQYLLFITSFFVCQSLFGQSSLLSTSLNWFTKADKASIQSYLESHNYQLIGEKDSLNLHFQQYSFAKSQNEIQLHACLFLGDSTIEYLSFEITNHADLTSIRSQLKANRFRTLNADLNGDFITTTFDTDRFLVQQDYQAIENPLGKGEIPYYRFRIFRKHGKFDTMNGEKISFSEDGTKISENYKNGLLDGERTFYFSNGTLKRKENFRAGRLNGLVSDFNEEGKLIHSSTHSYHWKYGMEKWYNHQGKMVKSLQWQRDVPIGIQKQTFEGIVIEQIPYVKGIKQGLAKVPYFDEASIKANFPRSTLNDEPLGIETVNFVNDLKQGKAVCIYFNKKDTMYVGYYKSGKLDSTYSLYRQNGILYSTTFSNGLENGTRIYRIPSGPLKDSIHRIQNYKNGKLEGILTQYYRKEADQTIEDPDPHIRLPGDISIYPIFIPGPWLPNYYSFTYRDGIKNGPYSYQMDSMNYGRGTYLNDRLEGYYEAQVFSDGQPGKIIDDVLMIPEKKWVKSSGYYQNGLKTKEWTTNHVLDSIVITEHFEKNQKHGSVIKTIKGFKTEERFYHQDTLQQLTFFGKNQEIDSYQLEFIKNTHLAIITHKIQKQDSSFLFSYLIEVDDYYRKDTLLGAIVSTLKNNQSEMSQKLNGLFHVKTSSYETSGNYRNGKLDGIILTKHFDSSIFENITYRNGIIEGYSYTQFDDQELYTGAFISATSGEHISVKDGLRHGWCVEYLDSKEEIRRTKYMKGVLKKTVEK</sequence>
<evidence type="ECO:0008006" key="3">
    <source>
        <dbReference type="Google" id="ProtNLM"/>
    </source>
</evidence>
<reference evidence="1 2" key="1">
    <citation type="journal article" date="2011" name="Stand. Genomic Sci.">
        <title>Complete genome sequence of the gliding freshwater bacterium Fluviicola taffensis type strain (RW262).</title>
        <authorList>
            <person name="Woyke T."/>
            <person name="Chertkov O."/>
            <person name="Lapidus A."/>
            <person name="Nolan M."/>
            <person name="Lucas S."/>
            <person name="Del Rio T.G."/>
            <person name="Tice H."/>
            <person name="Cheng J.F."/>
            <person name="Tapia R."/>
            <person name="Han C."/>
            <person name="Goodwin L."/>
            <person name="Pitluck S."/>
            <person name="Liolios K."/>
            <person name="Pagani I."/>
            <person name="Ivanova N."/>
            <person name="Huntemann M."/>
            <person name="Mavromatis K."/>
            <person name="Mikhailova N."/>
            <person name="Pati A."/>
            <person name="Chen A."/>
            <person name="Palaniappan K."/>
            <person name="Land M."/>
            <person name="Hauser L."/>
            <person name="Brambilla E.M."/>
            <person name="Rohde M."/>
            <person name="Mwirichia R."/>
            <person name="Sikorski J."/>
            <person name="Tindall B.J."/>
            <person name="Goker M."/>
            <person name="Bristow J."/>
            <person name="Eisen J.A."/>
            <person name="Markowitz V."/>
            <person name="Hugenholtz P."/>
            <person name="Klenk H.P."/>
            <person name="Kyrpides N.C."/>
        </authorList>
    </citation>
    <scope>NUCLEOTIDE SEQUENCE [LARGE SCALE GENOMIC DNA]</scope>
    <source>
        <strain evidence="2">DSM 16823 / RW262 / RW262</strain>
    </source>
</reference>
<dbReference type="Gene3D" id="2.20.110.10">
    <property type="entry name" value="Histone H3 K4-specific methyltransferase SET7/9 N-terminal domain"/>
    <property type="match status" value="2"/>
</dbReference>
<keyword evidence="2" id="KW-1185">Reference proteome</keyword>
<reference evidence="2" key="2">
    <citation type="submission" date="2011-02" db="EMBL/GenBank/DDBJ databases">
        <title>The complete genome of Fluviicola taffensis DSM 16823.</title>
        <authorList>
            <consortium name="US DOE Joint Genome Institute (JGI-PGF)"/>
            <person name="Lucas S."/>
            <person name="Copeland A."/>
            <person name="Lapidus A."/>
            <person name="Bruce D."/>
            <person name="Goodwin L."/>
            <person name="Pitluck S."/>
            <person name="Kyrpides N."/>
            <person name="Mavromatis K."/>
            <person name="Ivanova N."/>
            <person name="Mikhailova N."/>
            <person name="Pagani I."/>
            <person name="Chertkov O."/>
            <person name="Detter J.C."/>
            <person name="Han C."/>
            <person name="Tapia R."/>
            <person name="Land M."/>
            <person name="Hauser L."/>
            <person name="Markowitz V."/>
            <person name="Cheng J.-F."/>
            <person name="Hugenholtz P."/>
            <person name="Woyke T."/>
            <person name="Wu D."/>
            <person name="Tindall B."/>
            <person name="Pomrenke H.G."/>
            <person name="Brambilla E."/>
            <person name="Klenk H.-P."/>
            <person name="Eisen J.A."/>
        </authorList>
    </citation>
    <scope>NUCLEOTIDE SEQUENCE [LARGE SCALE GENOMIC DNA]</scope>
    <source>
        <strain evidence="2">DSM 16823 / RW262 / RW262</strain>
    </source>
</reference>
<dbReference type="eggNOG" id="COG2849">
    <property type="taxonomic scope" value="Bacteria"/>
</dbReference>
<name>F2IGB7_FLUTR</name>
<evidence type="ECO:0000313" key="1">
    <source>
        <dbReference type="EMBL" id="AEA45783.1"/>
    </source>
</evidence>
<dbReference type="Gene3D" id="3.90.930.1">
    <property type="match status" value="1"/>
</dbReference>
<dbReference type="Proteomes" id="UP000007463">
    <property type="component" value="Chromosome"/>
</dbReference>
<dbReference type="HOGENOM" id="CLU_370785_0_0_10"/>
<dbReference type="AlphaFoldDB" id="F2IGB7"/>
<evidence type="ECO:0000313" key="2">
    <source>
        <dbReference type="Proteomes" id="UP000007463"/>
    </source>
</evidence>
<proteinExistence type="predicted"/>
<dbReference type="EMBL" id="CP002542">
    <property type="protein sequence ID" value="AEA45783.1"/>
    <property type="molecule type" value="Genomic_DNA"/>
</dbReference>
<dbReference type="KEGG" id="fte:Fluta_3817"/>
<dbReference type="RefSeq" id="WP_013688541.1">
    <property type="nucleotide sequence ID" value="NC_015321.1"/>
</dbReference>
<gene>
    <name evidence="1" type="ordered locus">Fluta_3817</name>
</gene>
<accession>F2IGB7</accession>
<dbReference type="STRING" id="755732.Fluta_3817"/>
<dbReference type="OrthoDB" id="671157at2"/>